<proteinExistence type="inferred from homology"/>
<dbReference type="GO" id="GO:0000428">
    <property type="term" value="C:DNA-directed RNA polymerase complex"/>
    <property type="evidence" value="ECO:0007669"/>
    <property type="project" value="UniProtKB-KW"/>
</dbReference>
<feature type="zinc finger region" description="CHC2-type" evidence="12">
    <location>
        <begin position="41"/>
        <end position="65"/>
    </location>
</feature>
<dbReference type="PROSITE" id="PS50880">
    <property type="entry name" value="TOPRIM"/>
    <property type="match status" value="1"/>
</dbReference>
<comment type="cofactor">
    <cofactor evidence="12">
        <name>Zn(2+)</name>
        <dbReference type="ChEBI" id="CHEBI:29105"/>
    </cofactor>
    <text evidence="12">Binds 1 zinc ion per monomer.</text>
</comment>
<dbReference type="HAMAP" id="MF_00974">
    <property type="entry name" value="DNA_primase_DnaG"/>
    <property type="match status" value="1"/>
</dbReference>
<evidence type="ECO:0000256" key="2">
    <source>
        <dbReference type="ARBA" id="ARBA00022515"/>
    </source>
</evidence>
<dbReference type="Pfam" id="PF01807">
    <property type="entry name" value="Zn_ribbon_DnaG"/>
    <property type="match status" value="1"/>
</dbReference>
<dbReference type="CDD" id="cd03364">
    <property type="entry name" value="TOPRIM_DnaG_primases"/>
    <property type="match status" value="1"/>
</dbReference>
<evidence type="ECO:0000259" key="14">
    <source>
        <dbReference type="PROSITE" id="PS50880"/>
    </source>
</evidence>
<evidence type="ECO:0000256" key="1">
    <source>
        <dbReference type="ARBA" id="ARBA00022478"/>
    </source>
</evidence>
<dbReference type="GO" id="GO:1990077">
    <property type="term" value="C:primosome complex"/>
    <property type="evidence" value="ECO:0007669"/>
    <property type="project" value="UniProtKB-KW"/>
</dbReference>
<evidence type="ECO:0000256" key="5">
    <source>
        <dbReference type="ARBA" id="ARBA00022705"/>
    </source>
</evidence>
<dbReference type="RefSeq" id="WP_141269939.1">
    <property type="nucleotide sequence ID" value="NZ_BJNW01000016.1"/>
</dbReference>
<dbReference type="Pfam" id="PF10410">
    <property type="entry name" value="DnaB_bind"/>
    <property type="match status" value="1"/>
</dbReference>
<dbReference type="SMART" id="SM00400">
    <property type="entry name" value="ZnF_CHCC"/>
    <property type="match status" value="1"/>
</dbReference>
<reference evidence="15 16" key="1">
    <citation type="submission" date="2019-06" db="EMBL/GenBank/DDBJ databases">
        <title>Whole genome shotgun sequence of Kocuria varians NBRC 15358.</title>
        <authorList>
            <person name="Hosoyama A."/>
            <person name="Uohara A."/>
            <person name="Ohji S."/>
            <person name="Ichikawa N."/>
        </authorList>
    </citation>
    <scope>NUCLEOTIDE SEQUENCE [LARGE SCALE GENOMIC DNA]</scope>
    <source>
        <strain evidence="15 16">NBRC 15358</strain>
    </source>
</reference>
<dbReference type="InterPro" id="IPR013173">
    <property type="entry name" value="DNA_primase_DnaG_DnaB-bd_dom"/>
</dbReference>
<dbReference type="PANTHER" id="PTHR30313:SF2">
    <property type="entry name" value="DNA PRIMASE"/>
    <property type="match status" value="1"/>
</dbReference>
<dbReference type="InterPro" id="IPR019475">
    <property type="entry name" value="DNA_primase_DnaB-bd"/>
</dbReference>
<evidence type="ECO:0000256" key="10">
    <source>
        <dbReference type="ARBA" id="ARBA00023125"/>
    </source>
</evidence>
<comment type="function">
    <text evidence="12">RNA polymerase that catalyzes the synthesis of short RNA molecules used as primers for DNA polymerase during DNA replication.</text>
</comment>
<dbReference type="Proteomes" id="UP000315730">
    <property type="component" value="Unassembled WGS sequence"/>
</dbReference>
<dbReference type="SMART" id="SM00493">
    <property type="entry name" value="TOPRIM"/>
    <property type="match status" value="1"/>
</dbReference>
<dbReference type="SUPFAM" id="SSF57783">
    <property type="entry name" value="Zinc beta-ribbon"/>
    <property type="match status" value="1"/>
</dbReference>
<dbReference type="FunFam" id="3.90.580.10:FF:000001">
    <property type="entry name" value="DNA primase"/>
    <property type="match status" value="1"/>
</dbReference>
<keyword evidence="9" id="KW-0460">Magnesium</keyword>
<dbReference type="Pfam" id="PF13662">
    <property type="entry name" value="Toprim_4"/>
    <property type="match status" value="1"/>
</dbReference>
<evidence type="ECO:0000256" key="9">
    <source>
        <dbReference type="ARBA" id="ARBA00022842"/>
    </source>
</evidence>
<keyword evidence="5 12" id="KW-0235">DNA replication</keyword>
<feature type="domain" description="Toprim" evidence="14">
    <location>
        <begin position="261"/>
        <end position="346"/>
    </location>
</feature>
<evidence type="ECO:0000256" key="8">
    <source>
        <dbReference type="ARBA" id="ARBA00022833"/>
    </source>
</evidence>
<dbReference type="InterPro" id="IPR013264">
    <property type="entry name" value="DNAG_N"/>
</dbReference>
<dbReference type="Gene3D" id="3.90.580.10">
    <property type="entry name" value="Zinc finger, CHC2-type domain"/>
    <property type="match status" value="1"/>
</dbReference>
<keyword evidence="7 12" id="KW-0863">Zinc-finger</keyword>
<comment type="subunit">
    <text evidence="12">Monomer. Interacts with DnaB.</text>
</comment>
<dbReference type="STRING" id="1272.GCA_900014985_02273"/>
<keyword evidence="1 12" id="KW-0240">DNA-directed RNA polymerase</keyword>
<feature type="compositionally biased region" description="Gly residues" evidence="13">
    <location>
        <begin position="448"/>
        <end position="469"/>
    </location>
</feature>
<dbReference type="Gene3D" id="3.40.1360.10">
    <property type="match status" value="1"/>
</dbReference>
<comment type="caution">
    <text evidence="15">The sequence shown here is derived from an EMBL/GenBank/DDBJ whole genome shotgun (WGS) entry which is preliminary data.</text>
</comment>
<keyword evidence="6 12" id="KW-0479">Metal-binding</keyword>
<dbReference type="InterPro" id="IPR030846">
    <property type="entry name" value="DnaG_bac"/>
</dbReference>
<dbReference type="InterPro" id="IPR050219">
    <property type="entry name" value="DnaG_primase"/>
</dbReference>
<comment type="catalytic activity">
    <reaction evidence="12">
        <text>ssDNA + n NTP = ssDNA/pppN(pN)n-1 hybrid + (n-1) diphosphate.</text>
        <dbReference type="EC" id="2.7.7.101"/>
    </reaction>
</comment>
<protein>
    <recommendedName>
        <fullName evidence="12">DNA primase</fullName>
        <ecNumber evidence="12">2.7.7.101</ecNumber>
    </recommendedName>
</protein>
<dbReference type="GO" id="GO:0003677">
    <property type="term" value="F:DNA binding"/>
    <property type="evidence" value="ECO:0007669"/>
    <property type="project" value="UniProtKB-KW"/>
</dbReference>
<dbReference type="PANTHER" id="PTHR30313">
    <property type="entry name" value="DNA PRIMASE"/>
    <property type="match status" value="1"/>
</dbReference>
<dbReference type="Pfam" id="PF08278">
    <property type="entry name" value="DnaG_DnaB_bind"/>
    <property type="match status" value="1"/>
</dbReference>
<evidence type="ECO:0000256" key="4">
    <source>
        <dbReference type="ARBA" id="ARBA00022695"/>
    </source>
</evidence>
<keyword evidence="4 12" id="KW-0548">Nucleotidyltransferase</keyword>
<dbReference type="InterPro" id="IPR036977">
    <property type="entry name" value="DNA_primase_Znf_CHC2"/>
</dbReference>
<evidence type="ECO:0000256" key="12">
    <source>
        <dbReference type="HAMAP-Rule" id="MF_00974"/>
    </source>
</evidence>
<feature type="compositionally biased region" description="Gly residues" evidence="13">
    <location>
        <begin position="481"/>
        <end position="490"/>
    </location>
</feature>
<dbReference type="EC" id="2.7.7.101" evidence="12"/>
<dbReference type="OrthoDB" id="9803773at2"/>
<evidence type="ECO:0000256" key="11">
    <source>
        <dbReference type="ARBA" id="ARBA00023163"/>
    </source>
</evidence>
<dbReference type="Gene3D" id="3.90.980.10">
    <property type="entry name" value="DNA primase, catalytic core, N-terminal domain"/>
    <property type="match status" value="1"/>
</dbReference>
<dbReference type="EMBL" id="BJNW01000016">
    <property type="protein sequence ID" value="GEC99727.1"/>
    <property type="molecule type" value="Genomic_DNA"/>
</dbReference>
<evidence type="ECO:0000313" key="16">
    <source>
        <dbReference type="Proteomes" id="UP000315730"/>
    </source>
</evidence>
<dbReference type="GO" id="GO:0006269">
    <property type="term" value="P:DNA replication, synthesis of primer"/>
    <property type="evidence" value="ECO:0007669"/>
    <property type="project" value="UniProtKB-UniRule"/>
</dbReference>
<dbReference type="GO" id="GO:0003899">
    <property type="term" value="F:DNA-directed RNA polymerase activity"/>
    <property type="evidence" value="ECO:0007669"/>
    <property type="project" value="UniProtKB-UniRule"/>
</dbReference>
<evidence type="ECO:0000256" key="7">
    <source>
        <dbReference type="ARBA" id="ARBA00022771"/>
    </source>
</evidence>
<dbReference type="AlphaFoldDB" id="A0A4Y4D8V9"/>
<evidence type="ECO:0000256" key="6">
    <source>
        <dbReference type="ARBA" id="ARBA00022723"/>
    </source>
</evidence>
<accession>A0A4Y4D8V9</accession>
<evidence type="ECO:0000313" key="15">
    <source>
        <dbReference type="EMBL" id="GEC99727.1"/>
    </source>
</evidence>
<dbReference type="GO" id="GO:0005737">
    <property type="term" value="C:cytoplasm"/>
    <property type="evidence" value="ECO:0007669"/>
    <property type="project" value="TreeGrafter"/>
</dbReference>
<keyword evidence="2 12" id="KW-0639">Primosome</keyword>
<dbReference type="InterPro" id="IPR034151">
    <property type="entry name" value="TOPRIM_DnaG_bac"/>
</dbReference>
<comment type="domain">
    <text evidence="12">Contains an N-terminal zinc-binding domain, a central core domain that contains the primase activity, and a C-terminal DnaB-binding domain.</text>
</comment>
<dbReference type="InterPro" id="IPR006171">
    <property type="entry name" value="TOPRIM_dom"/>
</dbReference>
<dbReference type="FunFam" id="3.90.980.10:FF:000001">
    <property type="entry name" value="DNA primase"/>
    <property type="match status" value="1"/>
</dbReference>
<keyword evidence="10 12" id="KW-0238">DNA-binding</keyword>
<evidence type="ECO:0000256" key="13">
    <source>
        <dbReference type="SAM" id="MobiDB-lite"/>
    </source>
</evidence>
<keyword evidence="8 12" id="KW-0862">Zinc</keyword>
<evidence type="ECO:0000256" key="3">
    <source>
        <dbReference type="ARBA" id="ARBA00022679"/>
    </source>
</evidence>
<comment type="similarity">
    <text evidence="12">Belongs to the DnaG primase family.</text>
</comment>
<dbReference type="GO" id="GO:0008270">
    <property type="term" value="F:zinc ion binding"/>
    <property type="evidence" value="ECO:0007669"/>
    <property type="project" value="UniProtKB-UniRule"/>
</dbReference>
<name>A0A4Y4D8V9_KOCVA</name>
<dbReference type="InterPro" id="IPR006295">
    <property type="entry name" value="DNA_primase_DnaG"/>
</dbReference>
<feature type="region of interest" description="Disordered" evidence="13">
    <location>
        <begin position="438"/>
        <end position="519"/>
    </location>
</feature>
<keyword evidence="11 12" id="KW-0804">Transcription</keyword>
<dbReference type="NCBIfam" id="TIGR01391">
    <property type="entry name" value="dnaG"/>
    <property type="match status" value="1"/>
</dbReference>
<sequence>MAGLIKREDIDEVRARTDIREVVEQYVTLKPAGIGSYKGLCPFHDERSPSFHVRPQMGTYHCFGCDESGDVIAFLMEMDHTPFTETVERLAARIGYELHYEQGGAPNREEVGRRQRLLDAHKVAAEFFQRNLYTRQAAAAQKFLGERGFDQEAARTYGVGYAPQGWSHLLQHLRNHGFTDQELKLTGMFSEGNRGLYDRFRGRLIWPIRAVAGEVIGFGARKLYDDDQGPKYLNTPETQLYKKSQVLYGIDLAKRPIAKSKQVVVVEGYTDVMACHLAGVTTAVATCGTAFGAEHIKIVRRFLSDDSAGGEVVFTFDGDAAGQKAALRAFQEDQRFVAQTYVAVEPHGMDPCELRLARGDVAVRDLVDTRTPLFEFALRATIKEYDVDSLEGRLRAMRACAPIVAQIRDPSLRPAYARELSGWLGIETDEVMRAVSAAAKTAQRAGSGHAGPGPAGSGSTGPGSPGPGADGARSRQRGQEPGRGAGGGEPRGSQGAPGDRGGSPEESQGPRPVELPDPREPVSRMEREALEVVLQVPDLVPHPYWGHFESAGMTYRVHQVMHDAVVAARAELGEQVQGGRAWLEAVRNHLPEPLHGYLAQLSVTPLPAATEQQMRNYAVGVLTSLVEMHINREKSDKLAHLNRLNAQREPDLYQRLNRELLDLELQRRSLMGV</sequence>
<dbReference type="InterPro" id="IPR037068">
    <property type="entry name" value="DNA_primase_core_N_sf"/>
</dbReference>
<dbReference type="InterPro" id="IPR002694">
    <property type="entry name" value="Znf_CHC2"/>
</dbReference>
<keyword evidence="3 12" id="KW-0808">Transferase</keyword>
<gene>
    <name evidence="12 15" type="primary">dnaG</name>
    <name evidence="15" type="ORF">KVA01_18820</name>
</gene>
<dbReference type="SUPFAM" id="SSF56731">
    <property type="entry name" value="DNA primase core"/>
    <property type="match status" value="1"/>
</dbReference>
<keyword evidence="16" id="KW-1185">Reference proteome</keyword>
<organism evidence="15 16">
    <name type="scientific">Kocuria varians</name>
    <name type="common">Micrococcus varians</name>
    <dbReference type="NCBI Taxonomy" id="1272"/>
    <lineage>
        <taxon>Bacteria</taxon>
        <taxon>Bacillati</taxon>
        <taxon>Actinomycetota</taxon>
        <taxon>Actinomycetes</taxon>
        <taxon>Micrococcales</taxon>
        <taxon>Micrococcaceae</taxon>
        <taxon>Kocuria</taxon>
    </lineage>
</organism>
<dbReference type="Pfam" id="PF08275">
    <property type="entry name" value="DNAG_N"/>
    <property type="match status" value="1"/>
</dbReference>